<feature type="compositionally biased region" description="Polar residues" evidence="1">
    <location>
        <begin position="42"/>
        <end position="61"/>
    </location>
</feature>
<gene>
    <name evidence="2" type="ORF">G2W53_013527</name>
</gene>
<dbReference type="Proteomes" id="UP000634136">
    <property type="component" value="Unassembled WGS sequence"/>
</dbReference>
<protein>
    <submittedName>
        <fullName evidence="2">Uncharacterized protein</fullName>
    </submittedName>
</protein>
<proteinExistence type="predicted"/>
<evidence type="ECO:0000313" key="2">
    <source>
        <dbReference type="EMBL" id="KAF7831194.1"/>
    </source>
</evidence>
<keyword evidence="3" id="KW-1185">Reference proteome</keyword>
<comment type="caution">
    <text evidence="2">The sequence shown here is derived from an EMBL/GenBank/DDBJ whole genome shotgun (WGS) entry which is preliminary data.</text>
</comment>
<name>A0A834U4J6_9FABA</name>
<evidence type="ECO:0000313" key="3">
    <source>
        <dbReference type="Proteomes" id="UP000634136"/>
    </source>
</evidence>
<accession>A0A834U4J6</accession>
<dbReference type="AlphaFoldDB" id="A0A834U4J6"/>
<organism evidence="2 3">
    <name type="scientific">Senna tora</name>
    <dbReference type="NCBI Taxonomy" id="362788"/>
    <lineage>
        <taxon>Eukaryota</taxon>
        <taxon>Viridiplantae</taxon>
        <taxon>Streptophyta</taxon>
        <taxon>Embryophyta</taxon>
        <taxon>Tracheophyta</taxon>
        <taxon>Spermatophyta</taxon>
        <taxon>Magnoliopsida</taxon>
        <taxon>eudicotyledons</taxon>
        <taxon>Gunneridae</taxon>
        <taxon>Pentapetalae</taxon>
        <taxon>rosids</taxon>
        <taxon>fabids</taxon>
        <taxon>Fabales</taxon>
        <taxon>Fabaceae</taxon>
        <taxon>Caesalpinioideae</taxon>
        <taxon>Cassia clade</taxon>
        <taxon>Senna</taxon>
    </lineage>
</organism>
<reference evidence="2" key="1">
    <citation type="submission" date="2020-09" db="EMBL/GenBank/DDBJ databases">
        <title>Genome-Enabled Discovery of Anthraquinone Biosynthesis in Senna tora.</title>
        <authorList>
            <person name="Kang S.-H."/>
            <person name="Pandey R.P."/>
            <person name="Lee C.-M."/>
            <person name="Sim J.-S."/>
            <person name="Jeong J.-T."/>
            <person name="Choi B.-S."/>
            <person name="Jung M."/>
            <person name="Ginzburg D."/>
            <person name="Zhao K."/>
            <person name="Won S.Y."/>
            <person name="Oh T.-J."/>
            <person name="Yu Y."/>
            <person name="Kim N.-H."/>
            <person name="Lee O.R."/>
            <person name="Lee T.-H."/>
            <person name="Bashyal P."/>
            <person name="Kim T.-S."/>
            <person name="Lee W.-H."/>
            <person name="Kawkins C."/>
            <person name="Kim C.-K."/>
            <person name="Kim J.S."/>
            <person name="Ahn B.O."/>
            <person name="Rhee S.Y."/>
            <person name="Sohng J.K."/>
        </authorList>
    </citation>
    <scope>NUCLEOTIDE SEQUENCE</scope>
    <source>
        <tissue evidence="2">Leaf</tissue>
    </source>
</reference>
<feature type="region of interest" description="Disordered" evidence="1">
    <location>
        <begin position="42"/>
        <end position="95"/>
    </location>
</feature>
<evidence type="ECO:0000256" key="1">
    <source>
        <dbReference type="SAM" id="MobiDB-lite"/>
    </source>
</evidence>
<sequence>MEEKAKQELEMLESQYPNHFDYLKLELKSFIFQLQCQQQHLPETSTSHSSIAITQESTSLNQRKKRKSTHIDEGSDSSEYSGKKKKKKSRRSRVDEVLERAQACLEKIRHFKKSFLSNS</sequence>
<dbReference type="OrthoDB" id="1708398at2759"/>
<dbReference type="EMBL" id="JAAIUW010000005">
    <property type="protein sequence ID" value="KAF7831194.1"/>
    <property type="molecule type" value="Genomic_DNA"/>
</dbReference>